<keyword evidence="1" id="KW-0472">Membrane</keyword>
<dbReference type="Proteomes" id="UP001054837">
    <property type="component" value="Unassembled WGS sequence"/>
</dbReference>
<name>A0AAV4QH25_9ARAC</name>
<evidence type="ECO:0000313" key="2">
    <source>
        <dbReference type="EMBL" id="GIY07421.1"/>
    </source>
</evidence>
<evidence type="ECO:0000313" key="3">
    <source>
        <dbReference type="Proteomes" id="UP001054837"/>
    </source>
</evidence>
<dbReference type="EMBL" id="BPLQ01004339">
    <property type="protein sequence ID" value="GIY07421.1"/>
    <property type="molecule type" value="Genomic_DNA"/>
</dbReference>
<comment type="caution">
    <text evidence="2">The sequence shown here is derived from an EMBL/GenBank/DDBJ whole genome shotgun (WGS) entry which is preliminary data.</text>
</comment>
<organism evidence="2 3">
    <name type="scientific">Caerostris darwini</name>
    <dbReference type="NCBI Taxonomy" id="1538125"/>
    <lineage>
        <taxon>Eukaryota</taxon>
        <taxon>Metazoa</taxon>
        <taxon>Ecdysozoa</taxon>
        <taxon>Arthropoda</taxon>
        <taxon>Chelicerata</taxon>
        <taxon>Arachnida</taxon>
        <taxon>Araneae</taxon>
        <taxon>Araneomorphae</taxon>
        <taxon>Entelegynae</taxon>
        <taxon>Araneoidea</taxon>
        <taxon>Araneidae</taxon>
        <taxon>Caerostris</taxon>
    </lineage>
</organism>
<gene>
    <name evidence="2" type="ORF">CDAR_622231</name>
</gene>
<dbReference type="AlphaFoldDB" id="A0AAV4QH25"/>
<keyword evidence="3" id="KW-1185">Reference proteome</keyword>
<keyword evidence="1" id="KW-0812">Transmembrane</keyword>
<reference evidence="2 3" key="1">
    <citation type="submission" date="2021-06" db="EMBL/GenBank/DDBJ databases">
        <title>Caerostris darwini draft genome.</title>
        <authorList>
            <person name="Kono N."/>
            <person name="Arakawa K."/>
        </authorList>
    </citation>
    <scope>NUCLEOTIDE SEQUENCE [LARGE SCALE GENOMIC DNA]</scope>
</reference>
<proteinExistence type="predicted"/>
<accession>A0AAV4QH25</accession>
<keyword evidence="1" id="KW-1133">Transmembrane helix</keyword>
<feature type="transmembrane region" description="Helical" evidence="1">
    <location>
        <begin position="95"/>
        <end position="116"/>
    </location>
</feature>
<evidence type="ECO:0000256" key="1">
    <source>
        <dbReference type="SAM" id="Phobius"/>
    </source>
</evidence>
<protein>
    <submittedName>
        <fullName evidence="2">Uncharacterized protein</fullName>
    </submittedName>
</protein>
<sequence length="122" mass="13713">MDKKKFVTNLFTNSYLPWNAAGELEIPHVPDYVPEQDVSVCFLSVVFDFFESLRSGILEGVRYAPAMYSWTECLFPNFAYSVCLRLKSSSDINSLLLVGVFLVNSAYLGSVIVYLMSLQTSS</sequence>